<gene>
    <name evidence="1" type="primary">flgE</name>
    <name evidence="1" type="ORF">RV045_05230</name>
</gene>
<keyword evidence="1" id="KW-0966">Cell projection</keyword>
<accession>A0ACC6P0R9</accession>
<protein>
    <submittedName>
        <fullName evidence="1">Flagellar hook protein FlgE</fullName>
    </submittedName>
</protein>
<keyword evidence="2" id="KW-1185">Reference proteome</keyword>
<proteinExistence type="predicted"/>
<dbReference type="EMBL" id="JAWDIE010000006">
    <property type="protein sequence ID" value="MEJ7137836.1"/>
    <property type="molecule type" value="Genomic_DNA"/>
</dbReference>
<name>A0ACC6P0R9_9BURK</name>
<sequence length="428" mass="44803">MSFNQGLSGLTASSKNLDIIGHNVANANTIGAKSSRGEFADVYAASLGGNGVGEIGFGVRLQAVAQQFSQGSLTPTNNPLDLAIQGLGFFQVQAPNGSTNYTRNGQFKVDKDGRILNNDGAQLVGYKADDNGNILPATGPITVPTAGINPQVTSKISMDYVLDSRETSNTTAINFDDPTTFNRATSVQVFDVQGRPVDMGMYFKKTGTNTWDMYATANGVSLANTAAVAATGTAPAIPAAPARVSQIVFNADGSLATPADGNVTLNIPATTNADNTEKTGAINGVVLNMSAAKQYGESFSVKALSQNGFAPGQLTEVTVDSKGYVMSKYSNGQFKPTGQIELAFFRNPQGLQPLGGNVWGLTSAAGSAVRGSPNSGNFGNLKSSALEESNVDLTKDLVDMMITQRLYQANAQTIKTQDQVLQTLINLR</sequence>
<dbReference type="Proteomes" id="UP001364695">
    <property type="component" value="Unassembled WGS sequence"/>
</dbReference>
<evidence type="ECO:0000313" key="2">
    <source>
        <dbReference type="Proteomes" id="UP001364695"/>
    </source>
</evidence>
<keyword evidence="1" id="KW-0282">Flagellum</keyword>
<evidence type="ECO:0000313" key="1">
    <source>
        <dbReference type="EMBL" id="MEJ7137836.1"/>
    </source>
</evidence>
<reference evidence="1" key="1">
    <citation type="submission" date="2023-10" db="EMBL/GenBank/DDBJ databases">
        <title>Amphibacter perezi, gen. nov., sp. nov. a novel taxa of the family Comamonadaceae, class Betaproteobacteria isolated from the skin microbiota of Pelophylax perezi from different populations.</title>
        <authorList>
            <person name="Costa S."/>
            <person name="Proenca D.N."/>
            <person name="Lopes I."/>
            <person name="Morais P.V."/>
        </authorList>
    </citation>
    <scope>NUCLEOTIDE SEQUENCE</scope>
    <source>
        <strain evidence="1">SL12-8</strain>
    </source>
</reference>
<comment type="caution">
    <text evidence="1">The sequence shown here is derived from an EMBL/GenBank/DDBJ whole genome shotgun (WGS) entry which is preliminary data.</text>
</comment>
<organism evidence="1 2">
    <name type="scientific">Amphibiibacter pelophylacis</name>
    <dbReference type="NCBI Taxonomy" id="1799477"/>
    <lineage>
        <taxon>Bacteria</taxon>
        <taxon>Pseudomonadati</taxon>
        <taxon>Pseudomonadota</taxon>
        <taxon>Betaproteobacteria</taxon>
        <taxon>Burkholderiales</taxon>
        <taxon>Sphaerotilaceae</taxon>
        <taxon>Amphibiibacter</taxon>
    </lineage>
</organism>
<keyword evidence="1" id="KW-0969">Cilium</keyword>